<evidence type="ECO:0000259" key="3">
    <source>
        <dbReference type="Pfam" id="PF14870"/>
    </source>
</evidence>
<dbReference type="InterPro" id="IPR015943">
    <property type="entry name" value="WD40/YVTN_repeat-like_dom_sf"/>
</dbReference>
<accession>A0A8J6QMF2</accession>
<dbReference type="SUPFAM" id="SSF50939">
    <property type="entry name" value="Sialidases"/>
    <property type="match status" value="1"/>
</dbReference>
<organism evidence="4 5">
    <name type="scientific">Pelovirga terrestris</name>
    <dbReference type="NCBI Taxonomy" id="2771352"/>
    <lineage>
        <taxon>Bacteria</taxon>
        <taxon>Pseudomonadati</taxon>
        <taxon>Thermodesulfobacteriota</taxon>
        <taxon>Desulfuromonadia</taxon>
        <taxon>Geobacterales</taxon>
        <taxon>Geobacteraceae</taxon>
        <taxon>Pelovirga</taxon>
    </lineage>
</organism>
<dbReference type="CDD" id="cd15482">
    <property type="entry name" value="Sialidase_non-viral"/>
    <property type="match status" value="1"/>
</dbReference>
<gene>
    <name evidence="4" type="ORF">ICT70_05010</name>
</gene>
<protein>
    <recommendedName>
        <fullName evidence="3">Photosynthesis system II assembly factor Ycf48/Hcf136-like domain-containing protein</fullName>
    </recommendedName>
</protein>
<proteinExistence type="predicted"/>
<feature type="domain" description="Photosynthesis system II assembly factor Ycf48/Hcf136-like" evidence="3">
    <location>
        <begin position="120"/>
        <end position="247"/>
    </location>
</feature>
<dbReference type="RefSeq" id="WP_191154298.1">
    <property type="nucleotide sequence ID" value="NZ_JACWUN010000004.1"/>
</dbReference>
<dbReference type="PANTHER" id="PTHR47199:SF2">
    <property type="entry name" value="PHOTOSYSTEM II STABILITY_ASSEMBLY FACTOR HCF136, CHLOROPLASTIC"/>
    <property type="match status" value="1"/>
</dbReference>
<dbReference type="InterPro" id="IPR028203">
    <property type="entry name" value="PSII_CF48-like_dom"/>
</dbReference>
<evidence type="ECO:0000256" key="1">
    <source>
        <dbReference type="ARBA" id="ARBA00022531"/>
    </source>
</evidence>
<dbReference type="EMBL" id="JACWUN010000004">
    <property type="protein sequence ID" value="MBD1400027.1"/>
    <property type="molecule type" value="Genomic_DNA"/>
</dbReference>
<dbReference type="GO" id="GO:0015979">
    <property type="term" value="P:photosynthesis"/>
    <property type="evidence" value="ECO:0007669"/>
    <property type="project" value="UniProtKB-KW"/>
</dbReference>
<name>A0A8J6QMF2_9BACT</name>
<keyword evidence="5" id="KW-1185">Reference proteome</keyword>
<dbReference type="Proteomes" id="UP000632828">
    <property type="component" value="Unassembled WGS sequence"/>
</dbReference>
<comment type="caution">
    <text evidence="4">The sequence shown here is derived from an EMBL/GenBank/DDBJ whole genome shotgun (WGS) entry which is preliminary data.</text>
</comment>
<dbReference type="Gene3D" id="2.130.10.10">
    <property type="entry name" value="YVTN repeat-like/Quinoprotein amine dehydrogenase"/>
    <property type="match status" value="2"/>
</dbReference>
<dbReference type="InterPro" id="IPR036278">
    <property type="entry name" value="Sialidase_sf"/>
</dbReference>
<dbReference type="GO" id="GO:0009523">
    <property type="term" value="C:photosystem II"/>
    <property type="evidence" value="ECO:0007669"/>
    <property type="project" value="UniProtKB-KW"/>
</dbReference>
<evidence type="ECO:0000313" key="4">
    <source>
        <dbReference type="EMBL" id="MBD1400027.1"/>
    </source>
</evidence>
<keyword evidence="2" id="KW-0604">Photosystem II</keyword>
<sequence length="319" mass="34576">MCPRSKTSHHIVALTCLLILIMVPITAGADNNSVAARLAPEALLLGAARAGEDLIVVGERGHLLRSTDLGKSWQQIIVPTQATLTAITFIDPQHGWAVGHDLTILKTTDGGQNWHLVHQDIDEQPPLLSVFFLDINRGFALGAYGTFLETDDGGRTWEQRWISEDDFHLNAIAAVGDHLFIAAEAGIVYRSDDQGETFIELTPDYSGSFFGILPLKDTSLLLFGLRGHLFRSDNLGENWRQLPTDTEAGLTTGLQLKDGTSLIAGLSGTLLVSKDHGQSYSVRQDPDRKGFSKLLETADGGVLAVGDFGVTLLPQSLLR</sequence>
<dbReference type="AlphaFoldDB" id="A0A8J6QMF2"/>
<keyword evidence="1" id="KW-0602">Photosynthesis</keyword>
<evidence type="ECO:0000313" key="5">
    <source>
        <dbReference type="Proteomes" id="UP000632828"/>
    </source>
</evidence>
<evidence type="ECO:0000256" key="2">
    <source>
        <dbReference type="ARBA" id="ARBA00023276"/>
    </source>
</evidence>
<dbReference type="Pfam" id="PF14870">
    <property type="entry name" value="PSII_BNR"/>
    <property type="match status" value="1"/>
</dbReference>
<reference evidence="4" key="1">
    <citation type="submission" date="2020-09" db="EMBL/GenBank/DDBJ databases">
        <title>Pelobacter alkaliphilus sp. nov., a novel anaerobic arsenate-reducing bacterium from terrestrial mud volcano.</title>
        <authorList>
            <person name="Khomyakova M.A."/>
            <person name="Merkel A.Y."/>
            <person name="Slobodkin A.I."/>
        </authorList>
    </citation>
    <scope>NUCLEOTIDE SEQUENCE</scope>
    <source>
        <strain evidence="4">M08fum</strain>
    </source>
</reference>
<dbReference type="PANTHER" id="PTHR47199">
    <property type="entry name" value="PHOTOSYSTEM II STABILITY/ASSEMBLY FACTOR HCF136, CHLOROPLASTIC"/>
    <property type="match status" value="1"/>
</dbReference>